<name>A0ACC1D9L9_9NEOP</name>
<protein>
    <submittedName>
        <fullName evidence="1">Uncharacterized protein</fullName>
    </submittedName>
</protein>
<dbReference type="EMBL" id="CM034392">
    <property type="protein sequence ID" value="KAJ0180267.1"/>
    <property type="molecule type" value="Genomic_DNA"/>
</dbReference>
<dbReference type="Proteomes" id="UP000824533">
    <property type="component" value="Linkage Group LG06"/>
</dbReference>
<evidence type="ECO:0000313" key="1">
    <source>
        <dbReference type="EMBL" id="KAJ0180267.1"/>
    </source>
</evidence>
<proteinExistence type="predicted"/>
<organism evidence="1 2">
    <name type="scientific">Dendrolimus kikuchii</name>
    <dbReference type="NCBI Taxonomy" id="765133"/>
    <lineage>
        <taxon>Eukaryota</taxon>
        <taxon>Metazoa</taxon>
        <taxon>Ecdysozoa</taxon>
        <taxon>Arthropoda</taxon>
        <taxon>Hexapoda</taxon>
        <taxon>Insecta</taxon>
        <taxon>Pterygota</taxon>
        <taxon>Neoptera</taxon>
        <taxon>Endopterygota</taxon>
        <taxon>Lepidoptera</taxon>
        <taxon>Glossata</taxon>
        <taxon>Ditrysia</taxon>
        <taxon>Bombycoidea</taxon>
        <taxon>Lasiocampidae</taxon>
        <taxon>Dendrolimus</taxon>
    </lineage>
</organism>
<gene>
    <name evidence="1" type="ORF">K1T71_003671</name>
</gene>
<accession>A0ACC1D9L9</accession>
<keyword evidence="2" id="KW-1185">Reference proteome</keyword>
<reference evidence="1 2" key="1">
    <citation type="journal article" date="2021" name="Front. Genet.">
        <title>Chromosome-Level Genome Assembly Reveals Significant Gene Expansion in the Toll and IMD Signaling Pathways of Dendrolimus kikuchii.</title>
        <authorList>
            <person name="Zhou J."/>
            <person name="Wu P."/>
            <person name="Xiong Z."/>
            <person name="Liu N."/>
            <person name="Zhao N."/>
            <person name="Ji M."/>
            <person name="Qiu Y."/>
            <person name="Yang B."/>
        </authorList>
    </citation>
    <scope>NUCLEOTIDE SEQUENCE [LARGE SCALE GENOMIC DNA]</scope>
    <source>
        <strain evidence="1">Ann1</strain>
    </source>
</reference>
<comment type="caution">
    <text evidence="1">The sequence shown here is derived from an EMBL/GenBank/DDBJ whole genome shotgun (WGS) entry which is preliminary data.</text>
</comment>
<evidence type="ECO:0000313" key="2">
    <source>
        <dbReference type="Proteomes" id="UP000824533"/>
    </source>
</evidence>
<sequence>METNLYSCTRTGRTISEKTMEDGNTINTKDDKINSSALANLYSERPAKLTTNGHEYTGEASSPLDESYKVRRPSYDSSNDDKFRKRINPLRIHLGKRPFVDNSLQYYTANKKKKPIVKSAITGTPTSTPRVPKLIPKRVDKFHNAPTQDCFSSNEQDKPTPRLVPKSQLLQFKKNKVEKGPQMKEYAQSLGLPPMVKFKCRKCCSMSFKTLAMLKEHQLICRAQAKEPALSPEAAPSSDTNSGGPSRVTRKVYLCSACGTYYENWNLFLHMREVHNRHICLFCLGMFSKAEKLSSHLSNKHNVKEFAFDSKEEFLNVYNGTLYLMCCVCDEICSEQDDFFNHDCNNVKPKPVPVLVSKNAVKPTTKAKNTEISNGPIAAKELPKHSSERKDIERHEPIAQSQKLEINENETKISDTSISSDSSATVSKDTVDSGMEMECSDNKLPSSPIESYSPEAPKIMNGDDNDHSDDSDCPIPDEVHPYNEAPQPKELYTPVPVEKEKEGGIKLKLSLNNANSPVIINSTVDPTVGQQKVNKPPSRVRRPPKRYEKEIPTELLTQVTPVIPKPPSIKMTICDRADSPFVKTTIYENDKELTVKTLLNNNLDSTSNNAESKPENPIKTTIYDNKLEDTNTLNRVPKLTVRVPKELLDKDSSSDYSSDSDVSDKLTVDENNVTIDEQERVNQDLKSGHSIEREQERSNENEKEESVIGKELLEEKLLVPEEPAEMSILSTESVTEETSVIPPVAEEPSIPVTELSLDKPLDRYPLKDLLKVFLTSTVYSCIYCNHVRRIAVNCEQLALHMTAQHRFKATVDSITAEELMPETITAKLKLGAEELTTTYINLDSYDSVEKCETFQYDHMFECFQCYFKTAIHKDLYLHNRKMHQKTILLCVMCKSNFYSYSELICHICPGTYDSEYEVRFRCCLCNVDSIPSSFRLMVHLRKIHNTCDVCLEFCQSQARLSNHVWKHKLHHLCYRCGIAYRNKLDINNHLFWKHGTESVLCKRCLQKKWPHVYHFCVPPALFVCEECNLQFTRAVCLKVHKRFHSNEFPHVCTEENCMEKFVSKKLLQKHLDEHRKKFLTEDLNEEKTHVTNETVSEEPKEPVTSVIDLVDDKEKEEAGTSEIKTEVGSEQSSKKSKKKKLKDKDALLIDVNLPALNLSESDSSDESDSGNPPIVKDEKLEIVTKVENANEVKKEAIENQMANIPNEESVIKIEQKVATIEDEKPSEQQVLEIWDNFKKYQAKVEKQKEKTPPLVPIRKHVCESDHDYCLIPMDMNGDDDVFNSDKKKSKKSPKKQKGELSSSSSSSSDSDSSCSCGSNCSCSSSSGSSSSSSTDSDSSGVSGIEKKKVKRVKKLLPNRRLSNGSNIDVMGNVETPILVPDKVEPPIAETDLETEESETDEEFYDEHPQRIANKLHEEKRNQLMLLASVAPSDGGSISTGEVSRPTTPVKEEKEPVKDAAETKIKPPSSKKKSKKKKKSRSARKHGPIKINIPKDIIAKTEVEDPPQLLAPNKITISLQSNTVQIPDPPKPAIVPSNTVTPATSAENKRASKRRRVPNKFYGYSSDEESAPQTPITALKPQQPPKLEWRKEDLPSPVAHKAKKEVPSTILTNRLYNYSDSIRLTAPIPDPEPPRILMNTESMESSDSDSSEEGNLEIYQPNNQASVPIPPPTYLNSGTSSLPYAFQRPAVRQAREGESVYCYCRCPYDEVSEMIACDAEGCPIEWFHFECVGIMVPPKGKWYCPECRKNQSFPGYR</sequence>